<feature type="region of interest" description="Disordered" evidence="1">
    <location>
        <begin position="497"/>
        <end position="528"/>
    </location>
</feature>
<feature type="compositionally biased region" description="Basic and acidic residues" evidence="1">
    <location>
        <begin position="645"/>
        <end position="665"/>
    </location>
</feature>
<evidence type="ECO:0000313" key="2">
    <source>
        <dbReference type="Proteomes" id="UP000887572"/>
    </source>
</evidence>
<accession>A0A914H1F7</accession>
<keyword evidence="2" id="KW-1185">Reference proteome</keyword>
<reference evidence="3" key="1">
    <citation type="submission" date="2022-11" db="UniProtKB">
        <authorList>
            <consortium name="WormBaseParasite"/>
        </authorList>
    </citation>
    <scope>IDENTIFICATION</scope>
</reference>
<proteinExistence type="predicted"/>
<evidence type="ECO:0000313" key="3">
    <source>
        <dbReference type="WBParaSite" id="Gr19_v10_g1314.t5"/>
    </source>
</evidence>
<dbReference type="AlphaFoldDB" id="A0A914H1F7"/>
<name>A0A914H1F7_GLORO</name>
<organism evidence="2 3">
    <name type="scientific">Globodera rostochiensis</name>
    <name type="common">Golden nematode worm</name>
    <name type="synonym">Heterodera rostochiensis</name>
    <dbReference type="NCBI Taxonomy" id="31243"/>
    <lineage>
        <taxon>Eukaryota</taxon>
        <taxon>Metazoa</taxon>
        <taxon>Ecdysozoa</taxon>
        <taxon>Nematoda</taxon>
        <taxon>Chromadorea</taxon>
        <taxon>Rhabditida</taxon>
        <taxon>Tylenchina</taxon>
        <taxon>Tylenchomorpha</taxon>
        <taxon>Tylenchoidea</taxon>
        <taxon>Heteroderidae</taxon>
        <taxon>Heteroderinae</taxon>
        <taxon>Globodera</taxon>
    </lineage>
</organism>
<feature type="compositionally biased region" description="Basic and acidic residues" evidence="1">
    <location>
        <begin position="815"/>
        <end position="835"/>
    </location>
</feature>
<feature type="compositionally biased region" description="Polar residues" evidence="1">
    <location>
        <begin position="503"/>
        <end position="528"/>
    </location>
</feature>
<feature type="region of interest" description="Disordered" evidence="1">
    <location>
        <begin position="255"/>
        <end position="276"/>
    </location>
</feature>
<feature type="region of interest" description="Disordered" evidence="1">
    <location>
        <begin position="596"/>
        <end position="680"/>
    </location>
</feature>
<sequence>MSSKLQVNCANCVAESNQTIATTNGKFQIVLKAKDGDKIGQIGVNIKSCSKLGRQIRSNTWTIEEPNSEANWPNAAARDEWTEDKGFMLGLNIAGIEYLRENEMPAMELQLIEVGRDDDADSVQDNSRQLRELERATLSEELTANSGSLSPFILFTRQKSKSLKSAADSKFNFERLNATKGNPPMAELNDQSTKSKLPFGSKWKYAAARIGHPNAQNYHKRRSGSAAVSDNDGIRLGNRRSINAEIETLGTNAQPNAFCNETESRTPSFTKNIRTNTNLDDKEDENALRKRILNRMCCLMLPKLRKHKKRSGESNNSTAANSAEDITRAGGISPPNQELNAGESWHTDDIGIGTGTSNAHSPNEGNIYGIIDNKNNYNNNYDAGGDFGVQYQRQTMHGDWHGAAGASPIQSDGTEQNAPIQNPCALEKSVNEHHYSISRSSSSTKAELLLLSVLIKMPVFNRRETEEQDNFIYTFKLPPPNEIPAEEVNRQQLKVEPRPMPTARTTSRNNSGKAMSAATTGMTSNSSTYRNVGLDTKLDNSYEEQFQRTLTYKMLRLTQLKLKKRTTINKTVIMGGKKEKVPEEVVGKGKKIVEEVKKEGNTKKPKSTKKVGETSNAQKESPKKENHQNLEILKPTFTINVDGAESPKKDKRFDVPQKDSPDHWTEQSSNSKDSIQILESEQEVQNSYDAYDLNNDQNYEETDQSVASSELIEKDKESLHQNWDRIKPDRITKNSCQDSGKLPESTFLESEKLSEIEKKWMKTPPNEGKDGIIVAEHAEVVGGDFVDVQQQQLDKNFDPKEGQTIENAVQNEEELSQREDDQNNLKKVDGIRSHEQSLSSTPTKCGTWNGIN</sequence>
<evidence type="ECO:0000256" key="1">
    <source>
        <dbReference type="SAM" id="MobiDB-lite"/>
    </source>
</evidence>
<feature type="region of interest" description="Disordered" evidence="1">
    <location>
        <begin position="810"/>
        <end position="852"/>
    </location>
</feature>
<dbReference type="Proteomes" id="UP000887572">
    <property type="component" value="Unplaced"/>
</dbReference>
<feature type="compositionally biased region" description="Polar residues" evidence="1">
    <location>
        <begin position="836"/>
        <end position="852"/>
    </location>
</feature>
<feature type="region of interest" description="Disordered" evidence="1">
    <location>
        <begin position="305"/>
        <end position="363"/>
    </location>
</feature>
<dbReference type="WBParaSite" id="Gr19_v10_g1314.t5">
    <property type="protein sequence ID" value="Gr19_v10_g1314.t5"/>
    <property type="gene ID" value="Gr19_v10_g1314"/>
</dbReference>
<protein>
    <submittedName>
        <fullName evidence="3">Uncharacterized protein</fullName>
    </submittedName>
</protein>
<feature type="compositionally biased region" description="Polar residues" evidence="1">
    <location>
        <begin position="666"/>
        <end position="680"/>
    </location>
</feature>